<feature type="region of interest" description="Disordered" evidence="1">
    <location>
        <begin position="209"/>
        <end position="235"/>
    </location>
</feature>
<dbReference type="RefSeq" id="WP_184878661.1">
    <property type="nucleotide sequence ID" value="NZ_BAAAHD010000001.1"/>
</dbReference>
<evidence type="ECO:0000313" key="4">
    <source>
        <dbReference type="Proteomes" id="UP000549343"/>
    </source>
</evidence>
<proteinExistence type="predicted"/>
<feature type="compositionally biased region" description="Basic and acidic residues" evidence="1">
    <location>
        <begin position="584"/>
        <end position="595"/>
    </location>
</feature>
<evidence type="ECO:0000313" key="3">
    <source>
        <dbReference type="EMBL" id="MBB4771835.1"/>
    </source>
</evidence>
<accession>A0A7W7I799</accession>
<comment type="caution">
    <text evidence="3">The sequence shown here is derived from an EMBL/GenBank/DDBJ whole genome shotgun (WGS) entry which is preliminary data.</text>
</comment>
<dbReference type="Proteomes" id="UP000549343">
    <property type="component" value="Unassembled WGS sequence"/>
</dbReference>
<evidence type="ECO:0000259" key="2">
    <source>
        <dbReference type="Pfam" id="PF03432"/>
    </source>
</evidence>
<sequence length="647" mass="70874">MPAPLRRRSASWTIWPTNCEGGSHDAGRRDRKGIGTERCGLIGKVIRGVRVQGLLRYLYGPGAKGEHCDPHIVAGFGDATALEPMVDADGRRDFRHLEGVLTQPVALLGDRNYRKPVWHCAVRAAPDDPVLADEQWAQIAAEIMHRTGLAPVGDVDAVRWIAVRHADDHVHIVATLARPDGVRPEVWNDGYRVRDACRAVEERFGLRSTAPADRTAARRPKRSETEKAVRRGQPVPSRTLLRRKVQMAAAGAGSEREFFESLRADGVLVKQRFSQRTAGEVTGYAVAAPGDVNADGQPVWYGGGKLAADLTLPKLRHRWTGADGSVRDSSAIRPPDGRHLSARTERAVLRTTVRRAADEARTTTDFLGRLQGYGLLVKVRDSQHEPGQITGYAVALPTEPGDEEPTWHSGSRLAEDLSLIRLQQRWRSPTFRRVPTLDYSDLTTEERQAFYDDAARAAAHATSQIRRYLVTNPFAAQDACWAASDTLHAAAQATGNHHLRQAADSYDRAARAPHGRIPRPTPAGNALRTAARLLALTGSVKNQTTVAVLLLVTSVIALLDTIAEIRRLQHRQAQADAARKAAAHVREARLADHSRTPQPTAKAAMSSQARLAMAAFPQPWAPLQPANPSRPPPHGPSPPTRPSRQRR</sequence>
<evidence type="ECO:0000256" key="1">
    <source>
        <dbReference type="SAM" id="MobiDB-lite"/>
    </source>
</evidence>
<name>A0A7W7I799_9ACTN</name>
<feature type="region of interest" description="Disordered" evidence="1">
    <location>
        <begin position="579"/>
        <end position="647"/>
    </location>
</feature>
<dbReference type="AlphaFoldDB" id="A0A7W7I799"/>
<gene>
    <name evidence="3" type="ORF">F4557_000253</name>
</gene>
<protein>
    <recommendedName>
        <fullName evidence="2">MobA/VirD2-like nuclease domain-containing protein</fullName>
    </recommendedName>
</protein>
<reference evidence="3 4" key="1">
    <citation type="submission" date="2020-08" db="EMBL/GenBank/DDBJ databases">
        <title>Sequencing the genomes of 1000 actinobacteria strains.</title>
        <authorList>
            <person name="Klenk H.-P."/>
        </authorList>
    </citation>
    <scope>NUCLEOTIDE SEQUENCE [LARGE SCALE GENOMIC DNA]</scope>
    <source>
        <strain evidence="3 4">DSM 44772</strain>
    </source>
</reference>
<feature type="compositionally biased region" description="Pro residues" evidence="1">
    <location>
        <begin position="628"/>
        <end position="641"/>
    </location>
</feature>
<feature type="domain" description="MobA/VirD2-like nuclease" evidence="2">
    <location>
        <begin position="111"/>
        <end position="206"/>
    </location>
</feature>
<dbReference type="EMBL" id="JACHMV010000001">
    <property type="protein sequence ID" value="MBB4771835.1"/>
    <property type="molecule type" value="Genomic_DNA"/>
</dbReference>
<dbReference type="Pfam" id="PF03432">
    <property type="entry name" value="Relaxase"/>
    <property type="match status" value="1"/>
</dbReference>
<organism evidence="3 4">
    <name type="scientific">Actinomadura livida</name>
    <dbReference type="NCBI Taxonomy" id="79909"/>
    <lineage>
        <taxon>Bacteria</taxon>
        <taxon>Bacillati</taxon>
        <taxon>Actinomycetota</taxon>
        <taxon>Actinomycetes</taxon>
        <taxon>Streptosporangiales</taxon>
        <taxon>Thermomonosporaceae</taxon>
        <taxon>Actinomadura</taxon>
    </lineage>
</organism>
<dbReference type="InterPro" id="IPR005094">
    <property type="entry name" value="Endonuclease_MobA/VirD2"/>
</dbReference>